<sequence>MALIKDTIEINAAPTKVFDMLAQLFSSNEDYRKWHGEHVSCKWIKGNPNEVGSILYCEEYLHGKLHRLKTRLTEIEPKRKVSYRFLFPIGILCPEGSFVIEPKGEGSIFTATLSFNFGHLLSQIAPIRIEAIKRHMKEEGENLKALVEMK</sequence>
<name>A0A967ASU9_9FLAO</name>
<dbReference type="InterPro" id="IPR019587">
    <property type="entry name" value="Polyketide_cyclase/dehydratase"/>
</dbReference>
<dbReference type="Gene3D" id="3.30.530.20">
    <property type="match status" value="1"/>
</dbReference>
<gene>
    <name evidence="1" type="ORF">FK220_010350</name>
</gene>
<evidence type="ECO:0000313" key="1">
    <source>
        <dbReference type="EMBL" id="NHF59744.1"/>
    </source>
</evidence>
<dbReference type="AlphaFoldDB" id="A0A967ASU9"/>
<organism evidence="1 2">
    <name type="scientific">Pelagihabitans pacificus</name>
    <dbReference type="NCBI Taxonomy" id="2696054"/>
    <lineage>
        <taxon>Bacteria</taxon>
        <taxon>Pseudomonadati</taxon>
        <taxon>Bacteroidota</taxon>
        <taxon>Flavobacteriia</taxon>
        <taxon>Flavobacteriales</taxon>
        <taxon>Flavobacteriaceae</taxon>
        <taxon>Pelagihabitans</taxon>
    </lineage>
</organism>
<keyword evidence="2" id="KW-1185">Reference proteome</keyword>
<reference evidence="1" key="2">
    <citation type="submission" date="2020-03" db="EMBL/GenBank/DDBJ databases">
        <title>Flavobacteriaceae bacterium strain TP-CH-4, a member of the family Flavobacteriaceae isolated from a deep-sea seamount.</title>
        <authorList>
            <person name="Zhang D.-C."/>
        </authorList>
    </citation>
    <scope>NUCLEOTIDE SEQUENCE</scope>
    <source>
        <strain evidence="1">TP-CH-4</strain>
    </source>
</reference>
<comment type="caution">
    <text evidence="1">The sequence shown here is derived from an EMBL/GenBank/DDBJ whole genome shotgun (WGS) entry which is preliminary data.</text>
</comment>
<accession>A0A967ASU9</accession>
<dbReference type="Proteomes" id="UP000707206">
    <property type="component" value="Unassembled WGS sequence"/>
</dbReference>
<proteinExistence type="predicted"/>
<dbReference type="Pfam" id="PF10604">
    <property type="entry name" value="Polyketide_cyc2"/>
    <property type="match status" value="1"/>
</dbReference>
<evidence type="ECO:0000313" key="2">
    <source>
        <dbReference type="Proteomes" id="UP000707206"/>
    </source>
</evidence>
<dbReference type="EMBL" id="VIKU02000002">
    <property type="protein sequence ID" value="NHF59744.1"/>
    <property type="molecule type" value="Genomic_DNA"/>
</dbReference>
<dbReference type="CDD" id="cd07812">
    <property type="entry name" value="SRPBCC"/>
    <property type="match status" value="1"/>
</dbReference>
<dbReference type="SUPFAM" id="SSF55961">
    <property type="entry name" value="Bet v1-like"/>
    <property type="match status" value="1"/>
</dbReference>
<dbReference type="InterPro" id="IPR023393">
    <property type="entry name" value="START-like_dom_sf"/>
</dbReference>
<protein>
    <submittedName>
        <fullName evidence="1">SRPBCC family protein</fullName>
    </submittedName>
</protein>
<reference evidence="1" key="1">
    <citation type="submission" date="2019-07" db="EMBL/GenBank/DDBJ databases">
        <authorList>
            <person name="De-Chao Zhang Q."/>
        </authorList>
    </citation>
    <scope>NUCLEOTIDE SEQUENCE</scope>
    <source>
        <strain evidence="1">TP-CH-4</strain>
    </source>
</reference>
<dbReference type="RefSeq" id="WP_152574231.1">
    <property type="nucleotide sequence ID" value="NZ_VIKU02000002.1"/>
</dbReference>